<dbReference type="AlphaFoldDB" id="A0A8B3D7Q5"/>
<gene>
    <name evidence="1" type="ORF">DS957_027860</name>
</gene>
<accession>A0A8B3D7Q5</accession>
<proteinExistence type="predicted"/>
<dbReference type="Proteomes" id="UP000253437">
    <property type="component" value="Unassembled WGS sequence"/>
</dbReference>
<comment type="caution">
    <text evidence="1">The sequence shown here is derived from an EMBL/GenBank/DDBJ whole genome shotgun (WGS) entry which is preliminary data.</text>
</comment>
<sequence length="108" mass="11849">VSLDEINAKLSPFNYEFSKNIPYDVRYLNHCGFGGEDALYLILQGQNGNISVFLTNVTSTDPSYSNKVNYSTLTMPVGKSSIILVGGLEEDLKTVANTLTTIVEPIKQ</sequence>
<reference evidence="1 2" key="1">
    <citation type="submission" date="2018-08" db="EMBL/GenBank/DDBJ databases">
        <title>Vibrio harveyi strains pathogenic to white snook Centropomus viridis Lockington (1877) and potential probiotic bacteria.</title>
        <authorList>
            <person name="Soto-Rodriguez S."/>
            <person name="Gomez-Gil B."/>
            <person name="Lozano-Olvera R."/>
        </authorList>
    </citation>
    <scope>NUCLEOTIDE SEQUENCE [LARGE SCALE GENOMIC DNA]</scope>
    <source>
        <strain evidence="1 2">CAIM 1508</strain>
    </source>
</reference>
<protein>
    <submittedName>
        <fullName evidence="1">DUF3379 family protein</fullName>
    </submittedName>
</protein>
<evidence type="ECO:0000313" key="1">
    <source>
        <dbReference type="EMBL" id="RIV99622.1"/>
    </source>
</evidence>
<dbReference type="Pfam" id="PF11859">
    <property type="entry name" value="DUF3379"/>
    <property type="match status" value="1"/>
</dbReference>
<dbReference type="EMBL" id="QOUW02000247">
    <property type="protein sequence ID" value="RIV99622.1"/>
    <property type="molecule type" value="Genomic_DNA"/>
</dbReference>
<dbReference type="InterPro" id="IPR021806">
    <property type="entry name" value="DUF3379"/>
</dbReference>
<evidence type="ECO:0000313" key="2">
    <source>
        <dbReference type="Proteomes" id="UP000253437"/>
    </source>
</evidence>
<dbReference type="RefSeq" id="WP_114093163.1">
    <property type="nucleotide sequence ID" value="NZ_QOUW02000247.1"/>
</dbReference>
<name>A0A8B3D7Q5_VIBHA</name>
<feature type="non-terminal residue" evidence="1">
    <location>
        <position position="1"/>
    </location>
</feature>
<organism evidence="1 2">
    <name type="scientific">Vibrio harveyi</name>
    <name type="common">Beneckea harveyi</name>
    <dbReference type="NCBI Taxonomy" id="669"/>
    <lineage>
        <taxon>Bacteria</taxon>
        <taxon>Pseudomonadati</taxon>
        <taxon>Pseudomonadota</taxon>
        <taxon>Gammaproteobacteria</taxon>
        <taxon>Vibrionales</taxon>
        <taxon>Vibrionaceae</taxon>
        <taxon>Vibrio</taxon>
    </lineage>
</organism>